<name>A0A918DPP4_9ACTN</name>
<accession>A0A918DPP4</accession>
<dbReference type="EMBL" id="BMNH01000026">
    <property type="protein sequence ID" value="GGO78870.1"/>
    <property type="molecule type" value="Genomic_DNA"/>
</dbReference>
<evidence type="ECO:0000313" key="2">
    <source>
        <dbReference type="Proteomes" id="UP000646523"/>
    </source>
</evidence>
<organism evidence="1 2">
    <name type="scientific">Nonomuraea cavernae</name>
    <dbReference type="NCBI Taxonomy" id="2045107"/>
    <lineage>
        <taxon>Bacteria</taxon>
        <taxon>Bacillati</taxon>
        <taxon>Actinomycetota</taxon>
        <taxon>Actinomycetes</taxon>
        <taxon>Streptosporangiales</taxon>
        <taxon>Streptosporangiaceae</taxon>
        <taxon>Nonomuraea</taxon>
    </lineage>
</organism>
<dbReference type="InterPro" id="IPR040701">
    <property type="entry name" value="Bact_RF_family2"/>
</dbReference>
<evidence type="ECO:0000313" key="1">
    <source>
        <dbReference type="EMBL" id="GGO78870.1"/>
    </source>
</evidence>
<reference evidence="1" key="1">
    <citation type="journal article" date="2014" name="Int. J. Syst. Evol. Microbiol.">
        <title>Complete genome sequence of Corynebacterium casei LMG S-19264T (=DSM 44701T), isolated from a smear-ripened cheese.</title>
        <authorList>
            <consortium name="US DOE Joint Genome Institute (JGI-PGF)"/>
            <person name="Walter F."/>
            <person name="Albersmeier A."/>
            <person name="Kalinowski J."/>
            <person name="Ruckert C."/>
        </authorList>
    </citation>
    <scope>NUCLEOTIDE SEQUENCE</scope>
    <source>
        <strain evidence="1">CGMCC 4.7368</strain>
    </source>
</reference>
<proteinExistence type="predicted"/>
<dbReference type="RefSeq" id="WP_189127739.1">
    <property type="nucleotide sequence ID" value="NZ_BMNH01000026.1"/>
</dbReference>
<reference evidence="1" key="2">
    <citation type="submission" date="2020-09" db="EMBL/GenBank/DDBJ databases">
        <authorList>
            <person name="Sun Q."/>
            <person name="Zhou Y."/>
        </authorList>
    </citation>
    <scope>NUCLEOTIDE SEQUENCE</scope>
    <source>
        <strain evidence="1">CGMCC 4.7368</strain>
    </source>
</reference>
<comment type="caution">
    <text evidence="1">The sequence shown here is derived from an EMBL/GenBank/DDBJ whole genome shotgun (WGS) entry which is preliminary data.</text>
</comment>
<keyword evidence="2" id="KW-1185">Reference proteome</keyword>
<dbReference type="Proteomes" id="UP000646523">
    <property type="component" value="Unassembled WGS sequence"/>
</dbReference>
<dbReference type="Pfam" id="PF18844">
    <property type="entry name" value="baeRF_family2"/>
    <property type="match status" value="1"/>
</dbReference>
<protein>
    <submittedName>
        <fullName evidence="1">Uncharacterized protein</fullName>
    </submittedName>
</protein>
<dbReference type="AlphaFoldDB" id="A0A918DPP4"/>
<gene>
    <name evidence="1" type="ORF">GCM10012289_61850</name>
</gene>
<sequence>MRLDFIRPLYERRGPYASVYVGERTGTGRTSHWRGVRERIPDADPATLDALERAATGSSALFGTHGDVVMAERLAEPPPRELAAWAPLPHVTPMLMQRGENLPHLRVVVDQAGVELTVVGGGSPRRAAERAEPWPLAKTAQGGWARRRYRAAHGVWDAGAVAREIDEQVRRIGTELILVAGEPRSCALLCDRLGTKSADRVMMVEHASRADHQRDLERALDLWLDGRRAELLDRHRDSAGPVGVARVALALREGRAQAVLSPGELPQPVWIGGGGTQMSVDAAELRRWGVEEPMRDRADSALARAAAMTDAELWFTDEITDVAAVIRN</sequence>